<dbReference type="AlphaFoldDB" id="A0A964FHM7"/>
<evidence type="ECO:0000313" key="2">
    <source>
        <dbReference type="Proteomes" id="UP000729733"/>
    </source>
</evidence>
<accession>A0A964FHM7</accession>
<organism evidence="1 2">
    <name type="scientific">Waterburya agarophytonicola KI4</name>
    <dbReference type="NCBI Taxonomy" id="2874699"/>
    <lineage>
        <taxon>Bacteria</taxon>
        <taxon>Bacillati</taxon>
        <taxon>Cyanobacteriota</taxon>
        <taxon>Cyanophyceae</taxon>
        <taxon>Pleurocapsales</taxon>
        <taxon>Hyellaceae</taxon>
        <taxon>Waterburya</taxon>
        <taxon>Waterburya agarophytonicola</taxon>
    </lineage>
</organism>
<evidence type="ECO:0000313" key="1">
    <source>
        <dbReference type="EMBL" id="MCC0177628.1"/>
    </source>
</evidence>
<name>A0A964FHM7_9CYAN</name>
<gene>
    <name evidence="1" type="ORF">I4641_11625</name>
</gene>
<sequence>MNQDYTDIIQHLSQQLSSAIQEREIDLSDSVSQLDGFVGELLRIMGLKVMSLLLNAEAEQAIKEKKKTGSVIHRRLKAEYSVIFGVVELDSPYLWNKQEHKGNRPVQDKLGIKHRDFSKSLTRILTDFGAEESFGQAAQRFEEHYGWQIQRSKIRRKVEHIGKLALTYVEQRLEMLSKTFENLTAPKKRTGWNRILVELDGCHVPTGISVTKKTEELTPTRKIKKRQRARDWREVRVGFARPVESKKQRTFIALMGQYPEVVKHDLVRL</sequence>
<comment type="caution">
    <text evidence="1">The sequence shown here is derived from an EMBL/GenBank/DDBJ whole genome shotgun (WGS) entry which is preliminary data.</text>
</comment>
<reference evidence="1" key="1">
    <citation type="journal article" date="2021" name="Antonie Van Leeuwenhoek">
        <title>Draft genome and description of Waterburya agarophytonicola gen. nov. sp. nov. (Pleurocapsales, Cyanobacteria): a seaweed symbiont.</title>
        <authorList>
            <person name="Bonthond G."/>
            <person name="Shalygin S."/>
            <person name="Bayer T."/>
            <person name="Weinberger F."/>
        </authorList>
    </citation>
    <scope>NUCLEOTIDE SEQUENCE</scope>
    <source>
        <strain evidence="1">KI4</strain>
    </source>
</reference>
<dbReference type="EMBL" id="JADWDC010000025">
    <property type="protein sequence ID" value="MCC0177628.1"/>
    <property type="molecule type" value="Genomic_DNA"/>
</dbReference>
<dbReference type="RefSeq" id="WP_229640693.1">
    <property type="nucleotide sequence ID" value="NZ_JADWDC010000025.1"/>
</dbReference>
<keyword evidence="2" id="KW-1185">Reference proteome</keyword>
<protein>
    <submittedName>
        <fullName evidence="1">Uncharacterized protein</fullName>
    </submittedName>
</protein>
<proteinExistence type="predicted"/>
<dbReference type="Proteomes" id="UP000729733">
    <property type="component" value="Unassembled WGS sequence"/>
</dbReference>